<feature type="domain" description="AMP-activated protein kinase glycogen-binding" evidence="2">
    <location>
        <begin position="164"/>
        <end position="239"/>
    </location>
</feature>
<accession>A0A1H1QZA1</accession>
<gene>
    <name evidence="3" type="ORF">SAMN04488552_2698</name>
</gene>
<dbReference type="GO" id="GO:0005737">
    <property type="term" value="C:cytoplasm"/>
    <property type="evidence" value="ECO:0007669"/>
    <property type="project" value="TreeGrafter"/>
</dbReference>
<dbReference type="InterPro" id="IPR013783">
    <property type="entry name" value="Ig-like_fold"/>
</dbReference>
<proteinExistence type="inferred from homology"/>
<dbReference type="InterPro" id="IPR032640">
    <property type="entry name" value="AMPK1_CBM"/>
</dbReference>
<dbReference type="EMBL" id="LT629745">
    <property type="protein sequence ID" value="SDS28752.1"/>
    <property type="molecule type" value="Genomic_DNA"/>
</dbReference>
<dbReference type="GO" id="GO:0019901">
    <property type="term" value="F:protein kinase binding"/>
    <property type="evidence" value="ECO:0007669"/>
    <property type="project" value="TreeGrafter"/>
</dbReference>
<dbReference type="CDD" id="cd02859">
    <property type="entry name" value="E_set_AMPKbeta_like_N"/>
    <property type="match status" value="2"/>
</dbReference>
<protein>
    <submittedName>
        <fullName evidence="3">Glycogen recognition site of AMP-activated protein kinase</fullName>
    </submittedName>
</protein>
<dbReference type="InterPro" id="IPR050827">
    <property type="entry name" value="CRP1_MDG1_kinase"/>
</dbReference>
<dbReference type="GO" id="GO:0016301">
    <property type="term" value="F:kinase activity"/>
    <property type="evidence" value="ECO:0007669"/>
    <property type="project" value="UniProtKB-KW"/>
</dbReference>
<dbReference type="SUPFAM" id="SSF81296">
    <property type="entry name" value="E set domains"/>
    <property type="match status" value="3"/>
</dbReference>
<evidence type="ECO:0000259" key="2">
    <source>
        <dbReference type="Pfam" id="PF16561"/>
    </source>
</evidence>
<feature type="domain" description="AMP-activated protein kinase glycogen-binding" evidence="2">
    <location>
        <begin position="248"/>
        <end position="321"/>
    </location>
</feature>
<keyword evidence="3" id="KW-0808">Transferase</keyword>
<sequence>MKKAFQYISLGLVLLFVNPGYAQKEVKGYYIEGDEIVFTFNRSDYEQATHDNYGEKLDFEDLDIRNVVVAGSFNDWSREHWKMRKIADGTYQLRKKISDFSDEFTWEFKFVINNTYWAEPDSEISNITPARDRSGSSLNSYNLKVYTAVPTENGNAKFFLKGYENAEEVILAGDFSRWDENFFKMKRTTTGWELNLDLRPGVYQYKFIVDGAWIEDPSNNEKVRNEFDGFNSVIRIKKKVTFHLNNFQNASEVILTGSFNNWDEHQLKMKKTDSGWTQTMVLSGGKHHYKYIVDGEWKVDPDNTIMEYDGEGHINSVCMVK</sequence>
<dbReference type="PANTHER" id="PTHR10343">
    <property type="entry name" value="5'-AMP-ACTIVATED PROTEIN KINASE , BETA SUBUNIT"/>
    <property type="match status" value="1"/>
</dbReference>
<name>A0A1H1QZA1_9FLAO</name>
<evidence type="ECO:0000256" key="1">
    <source>
        <dbReference type="ARBA" id="ARBA00038216"/>
    </source>
</evidence>
<dbReference type="InterPro" id="IPR014756">
    <property type="entry name" value="Ig_E-set"/>
</dbReference>
<dbReference type="GO" id="GO:0031588">
    <property type="term" value="C:nucleotide-activated protein kinase complex"/>
    <property type="evidence" value="ECO:0007669"/>
    <property type="project" value="TreeGrafter"/>
</dbReference>
<dbReference type="PANTHER" id="PTHR10343:SF81">
    <property type="entry name" value="CRUCIFORM DNA-RECOGNIZING PROTEIN 1-RELATED"/>
    <property type="match status" value="1"/>
</dbReference>
<keyword evidence="3" id="KW-0418">Kinase</keyword>
<evidence type="ECO:0000313" key="3">
    <source>
        <dbReference type="EMBL" id="SDS28752.1"/>
    </source>
</evidence>
<dbReference type="Proteomes" id="UP000198858">
    <property type="component" value="Chromosome I"/>
</dbReference>
<evidence type="ECO:0000313" key="4">
    <source>
        <dbReference type="Proteomes" id="UP000198858"/>
    </source>
</evidence>
<comment type="similarity">
    <text evidence="1">Belongs to the CRP1/MDG1 family.</text>
</comment>
<dbReference type="STRING" id="1250231.SAMN04488552_2698"/>
<dbReference type="RefSeq" id="WP_089663316.1">
    <property type="nucleotide sequence ID" value="NZ_LT629745.1"/>
</dbReference>
<reference evidence="3 4" key="1">
    <citation type="submission" date="2016-10" db="EMBL/GenBank/DDBJ databases">
        <authorList>
            <person name="Varghese N."/>
            <person name="Submissions S."/>
        </authorList>
    </citation>
    <scope>NUCLEOTIDE SEQUENCE [LARGE SCALE GENOMIC DNA]</scope>
    <source>
        <strain evidence="3 4">Mar_2010_102</strain>
    </source>
</reference>
<dbReference type="GO" id="GO:0007165">
    <property type="term" value="P:signal transduction"/>
    <property type="evidence" value="ECO:0007669"/>
    <property type="project" value="TreeGrafter"/>
</dbReference>
<organism evidence="3 4">
    <name type="scientific">Christiangramia echinicola</name>
    <dbReference type="NCBI Taxonomy" id="279359"/>
    <lineage>
        <taxon>Bacteria</taxon>
        <taxon>Pseudomonadati</taxon>
        <taxon>Bacteroidota</taxon>
        <taxon>Flavobacteriia</taxon>
        <taxon>Flavobacteriales</taxon>
        <taxon>Flavobacteriaceae</taxon>
        <taxon>Christiangramia</taxon>
    </lineage>
</organism>
<keyword evidence="4" id="KW-1185">Reference proteome</keyword>
<dbReference type="Pfam" id="PF16561">
    <property type="entry name" value="AMPK1_CBM"/>
    <property type="match status" value="2"/>
</dbReference>
<dbReference type="Gene3D" id="2.60.40.10">
    <property type="entry name" value="Immunoglobulins"/>
    <property type="match status" value="3"/>
</dbReference>
<dbReference type="AlphaFoldDB" id="A0A1H1QZA1"/>